<evidence type="ECO:0000313" key="2">
    <source>
        <dbReference type="Proteomes" id="UP000005065"/>
    </source>
</evidence>
<protein>
    <submittedName>
        <fullName evidence="1">Uncharacterized protein</fullName>
    </submittedName>
</protein>
<dbReference type="BioCyc" id="SENT913082:G120J-1458-MONOMER"/>
<name>G5QYX7_SALSE</name>
<dbReference type="EMBL" id="AFCU01000666">
    <property type="protein sequence ID" value="EHC90085.1"/>
    <property type="molecule type" value="Genomic_DNA"/>
</dbReference>
<dbReference type="Proteomes" id="UP000005065">
    <property type="component" value="Unassembled WGS sequence"/>
</dbReference>
<proteinExistence type="predicted"/>
<comment type="caution">
    <text evidence="1">The sequence shown here is derived from an EMBL/GenBank/DDBJ whole genome shotgun (WGS) entry which is preliminary data.</text>
</comment>
<dbReference type="PATRIC" id="fig|913082.3.peg.1620"/>
<dbReference type="AlphaFoldDB" id="G5QYX7"/>
<accession>G5QYX7</accession>
<organism evidence="1 2">
    <name type="scientific">Salmonella enterica subsp. enterica serovar Senftenberg str. A4-543</name>
    <dbReference type="NCBI Taxonomy" id="913082"/>
    <lineage>
        <taxon>Bacteria</taxon>
        <taxon>Pseudomonadati</taxon>
        <taxon>Pseudomonadota</taxon>
        <taxon>Gammaproteobacteria</taxon>
        <taxon>Enterobacterales</taxon>
        <taxon>Enterobacteriaceae</taxon>
        <taxon>Salmonella</taxon>
    </lineage>
</organism>
<evidence type="ECO:0000313" key="1">
    <source>
        <dbReference type="EMBL" id="EHC90085.1"/>
    </source>
</evidence>
<reference evidence="1 2" key="1">
    <citation type="journal article" date="2011" name="BMC Genomics">
        <title>Genome sequencing reveals diversification of virulence factor content and possible host adaptation in distinct subpopulations of Salmonella enterica.</title>
        <authorList>
            <person name="den Bakker H.C."/>
            <person name="Moreno Switt A.I."/>
            <person name="Govoni G."/>
            <person name="Cummings C.A."/>
            <person name="Ranieri M.L."/>
            <person name="Degoricija L."/>
            <person name="Hoelzer K."/>
            <person name="Rodriguez-Rivera L.D."/>
            <person name="Brown S."/>
            <person name="Bolchacova E."/>
            <person name="Furtado M.R."/>
            <person name="Wiedmann M."/>
        </authorList>
    </citation>
    <scope>NUCLEOTIDE SEQUENCE [LARGE SCALE GENOMIC DNA]</scope>
    <source>
        <strain evidence="1 2">A4-543</strain>
    </source>
</reference>
<sequence length="40" mass="4884">MAEESAFFIFLHYSEYGHLFHWPFSRQLPSLKRILLQQKS</sequence>
<gene>
    <name evidence="1" type="ORF">LTSESEN_2078</name>
</gene>